<dbReference type="EMBL" id="SCWA01000023">
    <property type="protein sequence ID" value="TDL94101.1"/>
    <property type="molecule type" value="Genomic_DNA"/>
</dbReference>
<comment type="caution">
    <text evidence="1">The sequence shown here is derived from an EMBL/GenBank/DDBJ whole genome shotgun (WGS) entry which is preliminary data.</text>
</comment>
<gene>
    <name evidence="1" type="ORF">ERX27_10065</name>
</gene>
<reference evidence="1 2" key="1">
    <citation type="submission" date="2019-01" db="EMBL/GenBank/DDBJ databases">
        <title>Draft genome sequences of the type strains of six Macrococcus species.</title>
        <authorList>
            <person name="Mazhar S."/>
            <person name="Altermann E."/>
            <person name="Hill C."/>
            <person name="Mcauliffe O."/>
        </authorList>
    </citation>
    <scope>NUCLEOTIDE SEQUENCE [LARGE SCALE GENOMIC DNA]</scope>
    <source>
        <strain evidence="1 2">CCM4811</strain>
    </source>
</reference>
<dbReference type="AlphaFoldDB" id="A0A4R6BAX1"/>
<proteinExistence type="predicted"/>
<accession>A0A4R6BAX1</accession>
<evidence type="ECO:0000313" key="1">
    <source>
        <dbReference type="EMBL" id="TDL94101.1"/>
    </source>
</evidence>
<protein>
    <submittedName>
        <fullName evidence="1">Uncharacterized protein</fullName>
    </submittedName>
</protein>
<keyword evidence="2" id="KW-1185">Reference proteome</keyword>
<evidence type="ECO:0000313" key="2">
    <source>
        <dbReference type="Proteomes" id="UP000295310"/>
    </source>
</evidence>
<name>A0A4R6BAX1_9STAP</name>
<dbReference type="OrthoDB" id="2417837at2"/>
<organism evidence="1 2">
    <name type="scientific">Macrococcus brunensis</name>
    <dbReference type="NCBI Taxonomy" id="198483"/>
    <lineage>
        <taxon>Bacteria</taxon>
        <taxon>Bacillati</taxon>
        <taxon>Bacillota</taxon>
        <taxon>Bacilli</taxon>
        <taxon>Bacillales</taxon>
        <taxon>Staphylococcaceae</taxon>
        <taxon>Macrococcus</taxon>
    </lineage>
</organism>
<sequence>MTIDYNWVKTERQQVLDKVKNLSDSEFAFNFGFGEGSIKKSLLAIANLYQPSLNSTNGFTSSLENYKDNEQTLNFTDVQNYFNDINAHVNPEHHSIAQSIAEEFRRLGHIDTMLHIIDQDDHRIAERTNSRQKVTERLNMTITRL</sequence>
<dbReference type="Proteomes" id="UP000295310">
    <property type="component" value="Unassembled WGS sequence"/>
</dbReference>
<dbReference type="RefSeq" id="WP_133432698.1">
    <property type="nucleotide sequence ID" value="NZ_SCWA01000023.1"/>
</dbReference>